<feature type="transmembrane region" description="Helical" evidence="1">
    <location>
        <begin position="64"/>
        <end position="85"/>
    </location>
</feature>
<keyword evidence="1" id="KW-0472">Membrane</keyword>
<dbReference type="EMBL" id="JBCLPP010000016">
    <property type="protein sequence ID" value="MEY8245370.1"/>
    <property type="molecule type" value="Genomic_DNA"/>
</dbReference>
<feature type="transmembrane region" description="Helical" evidence="1">
    <location>
        <begin position="159"/>
        <end position="176"/>
    </location>
</feature>
<feature type="transmembrane region" description="Helical" evidence="1">
    <location>
        <begin position="97"/>
        <end position="118"/>
    </location>
</feature>
<dbReference type="Proteomes" id="UP001565200">
    <property type="component" value="Unassembled WGS sequence"/>
</dbReference>
<organism evidence="2 3">
    <name type="scientific">Heminiphilus faecis</name>
    <dbReference type="NCBI Taxonomy" id="2601703"/>
    <lineage>
        <taxon>Bacteria</taxon>
        <taxon>Pseudomonadati</taxon>
        <taxon>Bacteroidota</taxon>
        <taxon>Bacteroidia</taxon>
        <taxon>Bacteroidales</taxon>
        <taxon>Muribaculaceae</taxon>
        <taxon>Heminiphilus</taxon>
    </lineage>
</organism>
<feature type="transmembrane region" description="Helical" evidence="1">
    <location>
        <begin position="196"/>
        <end position="217"/>
    </location>
</feature>
<feature type="transmembrane region" description="Helical" evidence="1">
    <location>
        <begin position="30"/>
        <end position="52"/>
    </location>
</feature>
<proteinExistence type="predicted"/>
<keyword evidence="1" id="KW-1133">Transmembrane helix</keyword>
<keyword evidence="1" id="KW-0812">Transmembrane</keyword>
<evidence type="ECO:0000313" key="3">
    <source>
        <dbReference type="Proteomes" id="UP001565200"/>
    </source>
</evidence>
<name>A0ABV4CVG7_9BACT</name>
<evidence type="ECO:0000256" key="1">
    <source>
        <dbReference type="SAM" id="Phobius"/>
    </source>
</evidence>
<comment type="caution">
    <text evidence="2">The sequence shown here is derived from an EMBL/GenBank/DDBJ whole genome shotgun (WGS) entry which is preliminary data.</text>
</comment>
<evidence type="ECO:0000313" key="2">
    <source>
        <dbReference type="EMBL" id="MEY8245370.1"/>
    </source>
</evidence>
<keyword evidence="3" id="KW-1185">Reference proteome</keyword>
<dbReference type="RefSeq" id="WP_121699718.1">
    <property type="nucleotide sequence ID" value="NZ_JBCLPP010000016.1"/>
</dbReference>
<reference evidence="2 3" key="1">
    <citation type="submission" date="2024-03" db="EMBL/GenBank/DDBJ databases">
        <title>Mouse gut bacterial collection (mGBC) of GemPharmatech.</title>
        <authorList>
            <person name="He Y."/>
            <person name="Dong L."/>
            <person name="Wu D."/>
            <person name="Gao X."/>
            <person name="Lin Z."/>
        </authorList>
    </citation>
    <scope>NUCLEOTIDE SEQUENCE [LARGE SCALE GENOMIC DNA]</scope>
    <source>
        <strain evidence="2 3">54-13</strain>
    </source>
</reference>
<feature type="transmembrane region" description="Helical" evidence="1">
    <location>
        <begin position="124"/>
        <end position="147"/>
    </location>
</feature>
<protein>
    <submittedName>
        <fullName evidence="2">Uncharacterized protein</fullName>
    </submittedName>
</protein>
<accession>A0ABV4CVG7</accession>
<feature type="transmembrane region" description="Helical" evidence="1">
    <location>
        <begin position="6"/>
        <end position="23"/>
    </location>
</feature>
<gene>
    <name evidence="2" type="ORF">AAK873_07045</name>
</gene>
<sequence>MSAELFFWVTISSLLLTMILFFRKSLVQDFVSMSTVIVFYAAGTFGNIYNHLFFLAEDALLYDALYLLIVMSIIMGAQVMSELLVNMVVGELNIKVMALNIGEIILSWIGIYIIIYLYLLLWEYSTPIICSLIIPCGIFFSALSRVISDKDFKDADDYLTIYFVSCIFLFGGLWWFNTLIGRPEIIRAFGIYSQYYSTAASLIPAIMLCLPFIIGLSKIRVSNLLNKIEDDDNNKASNQPILVESTKNELNDEECR</sequence>